<keyword evidence="3 8" id="KW-0349">Heme</keyword>
<protein>
    <submittedName>
        <fullName evidence="12">Cytochrome c oxidase subunit 2</fullName>
    </submittedName>
</protein>
<name>A0A7W4W5J5_9GAMM</name>
<dbReference type="EMBL" id="JACHWY010000001">
    <property type="protein sequence ID" value="MBB3047232.1"/>
    <property type="molecule type" value="Genomic_DNA"/>
</dbReference>
<dbReference type="PIRSF" id="PIRSF000005">
    <property type="entry name" value="Cytochrome_c4"/>
    <property type="match status" value="1"/>
</dbReference>
<feature type="chain" id="PRO_5031265743" evidence="10">
    <location>
        <begin position="21"/>
        <end position="230"/>
    </location>
</feature>
<keyword evidence="10" id="KW-0732">Signal</keyword>
<dbReference type="GO" id="GO:0009055">
    <property type="term" value="F:electron transfer activity"/>
    <property type="evidence" value="ECO:0007669"/>
    <property type="project" value="InterPro"/>
</dbReference>
<evidence type="ECO:0000256" key="6">
    <source>
        <dbReference type="ARBA" id="ARBA00022982"/>
    </source>
</evidence>
<feature type="signal peptide" evidence="10">
    <location>
        <begin position="1"/>
        <end position="20"/>
    </location>
</feature>
<evidence type="ECO:0000256" key="2">
    <source>
        <dbReference type="ARBA" id="ARBA00022448"/>
    </source>
</evidence>
<dbReference type="PANTHER" id="PTHR33751:SF9">
    <property type="entry name" value="CYTOCHROME C4"/>
    <property type="match status" value="1"/>
</dbReference>
<evidence type="ECO:0000259" key="11">
    <source>
        <dbReference type="PROSITE" id="PS51007"/>
    </source>
</evidence>
<dbReference type="Gene3D" id="1.10.760.10">
    <property type="entry name" value="Cytochrome c-like domain"/>
    <property type="match status" value="2"/>
</dbReference>
<gene>
    <name evidence="12" type="ORF">FHR99_001468</name>
</gene>
<feature type="domain" description="Cytochrome c" evidence="11">
    <location>
        <begin position="143"/>
        <end position="229"/>
    </location>
</feature>
<evidence type="ECO:0000256" key="10">
    <source>
        <dbReference type="SAM" id="SignalP"/>
    </source>
</evidence>
<feature type="binding site" description="covalent" evidence="8">
    <location>
        <position position="159"/>
    </location>
    <ligand>
        <name>heme c</name>
        <dbReference type="ChEBI" id="CHEBI:61717"/>
        <label>2</label>
    </ligand>
</feature>
<keyword evidence="4 9" id="KW-0479">Metal-binding</keyword>
<evidence type="ECO:0000313" key="13">
    <source>
        <dbReference type="Proteomes" id="UP000537130"/>
    </source>
</evidence>
<dbReference type="InterPro" id="IPR009056">
    <property type="entry name" value="Cyt_c-like_dom"/>
</dbReference>
<keyword evidence="7 9" id="KW-0408">Iron</keyword>
<dbReference type="InterPro" id="IPR024167">
    <property type="entry name" value="Cytochrome_c4-like"/>
</dbReference>
<keyword evidence="2" id="KW-0813">Transport</keyword>
<evidence type="ECO:0000313" key="12">
    <source>
        <dbReference type="EMBL" id="MBB3047232.1"/>
    </source>
</evidence>
<feature type="binding site" description="axial binding residue" evidence="9">
    <location>
        <position position="62"/>
    </location>
    <ligand>
        <name>heme c</name>
        <dbReference type="ChEBI" id="CHEBI:61717"/>
        <label>1</label>
    </ligand>
    <ligandPart>
        <name>Fe</name>
        <dbReference type="ChEBI" id="CHEBI:18248"/>
    </ligandPart>
</feature>
<feature type="binding site" description="covalent" evidence="8">
    <location>
        <position position="61"/>
    </location>
    <ligand>
        <name>heme c</name>
        <dbReference type="ChEBI" id="CHEBI:61717"/>
        <label>1</label>
    </ligand>
</feature>
<keyword evidence="5" id="KW-0574">Periplasm</keyword>
<comment type="subcellular location">
    <subcellularLocation>
        <location evidence="1">Periplasm</location>
    </subcellularLocation>
</comment>
<reference evidence="12 13" key="1">
    <citation type="submission" date="2020-08" db="EMBL/GenBank/DDBJ databases">
        <title>Genomic Encyclopedia of Type Strains, Phase III (KMG-III): the genomes of soil and plant-associated and newly described type strains.</title>
        <authorList>
            <person name="Whitman W."/>
        </authorList>
    </citation>
    <scope>NUCLEOTIDE SEQUENCE [LARGE SCALE GENOMIC DNA]</scope>
    <source>
        <strain evidence="12 13">CECT 8654</strain>
    </source>
</reference>
<dbReference type="GO" id="GO:0020037">
    <property type="term" value="F:heme binding"/>
    <property type="evidence" value="ECO:0007669"/>
    <property type="project" value="InterPro"/>
</dbReference>
<feature type="domain" description="Cytochrome c" evidence="11">
    <location>
        <begin position="46"/>
        <end position="133"/>
    </location>
</feature>
<organism evidence="12 13">
    <name type="scientific">Litorivivens lipolytica</name>
    <dbReference type="NCBI Taxonomy" id="1524264"/>
    <lineage>
        <taxon>Bacteria</taxon>
        <taxon>Pseudomonadati</taxon>
        <taxon>Pseudomonadota</taxon>
        <taxon>Gammaproteobacteria</taxon>
        <taxon>Litorivivens</taxon>
    </lineage>
</organism>
<dbReference type="SUPFAM" id="SSF46626">
    <property type="entry name" value="Cytochrome c"/>
    <property type="match status" value="2"/>
</dbReference>
<dbReference type="InterPro" id="IPR036909">
    <property type="entry name" value="Cyt_c-like_dom_sf"/>
</dbReference>
<evidence type="ECO:0000256" key="1">
    <source>
        <dbReference type="ARBA" id="ARBA00004418"/>
    </source>
</evidence>
<feature type="binding site" description="covalent" evidence="8">
    <location>
        <position position="58"/>
    </location>
    <ligand>
        <name>heme c</name>
        <dbReference type="ChEBI" id="CHEBI:61717"/>
        <label>1</label>
    </ligand>
</feature>
<feature type="binding site" description="axial binding residue" evidence="9">
    <location>
        <position position="160"/>
    </location>
    <ligand>
        <name>heme c</name>
        <dbReference type="ChEBI" id="CHEBI:61717"/>
        <label>2</label>
    </ligand>
    <ligandPart>
        <name>Fe</name>
        <dbReference type="ChEBI" id="CHEBI:18248"/>
    </ligandPart>
</feature>
<dbReference type="GO" id="GO:0005506">
    <property type="term" value="F:iron ion binding"/>
    <property type="evidence" value="ECO:0007669"/>
    <property type="project" value="InterPro"/>
</dbReference>
<dbReference type="Pfam" id="PF00034">
    <property type="entry name" value="Cytochrom_C"/>
    <property type="match status" value="2"/>
</dbReference>
<dbReference type="PROSITE" id="PS51257">
    <property type="entry name" value="PROKAR_LIPOPROTEIN"/>
    <property type="match status" value="1"/>
</dbReference>
<accession>A0A7W4W5J5</accession>
<evidence type="ECO:0000256" key="4">
    <source>
        <dbReference type="ARBA" id="ARBA00022723"/>
    </source>
</evidence>
<keyword evidence="6" id="KW-0249">Electron transport</keyword>
<evidence type="ECO:0000256" key="5">
    <source>
        <dbReference type="ARBA" id="ARBA00022764"/>
    </source>
</evidence>
<feature type="binding site" description="axial binding residue" evidence="9">
    <location>
        <position position="109"/>
    </location>
    <ligand>
        <name>heme c</name>
        <dbReference type="ChEBI" id="CHEBI:61717"/>
        <label>1</label>
    </ligand>
    <ligandPart>
        <name>Fe</name>
        <dbReference type="ChEBI" id="CHEBI:18248"/>
    </ligandPart>
</feature>
<dbReference type="PANTHER" id="PTHR33751">
    <property type="entry name" value="CBB3-TYPE CYTOCHROME C OXIDASE SUBUNIT FIXP"/>
    <property type="match status" value="1"/>
</dbReference>
<comment type="PTM">
    <text evidence="8">Binds 2 heme c groups covalently per subunit.</text>
</comment>
<evidence type="ECO:0000256" key="3">
    <source>
        <dbReference type="ARBA" id="ARBA00022617"/>
    </source>
</evidence>
<keyword evidence="13" id="KW-1185">Reference proteome</keyword>
<dbReference type="RefSeq" id="WP_183409868.1">
    <property type="nucleotide sequence ID" value="NZ_JACHWY010000001.1"/>
</dbReference>
<evidence type="ECO:0000256" key="7">
    <source>
        <dbReference type="ARBA" id="ARBA00023004"/>
    </source>
</evidence>
<sequence>MIINRLLLKGSVVAALVLVAACSDEPAVSVDSQAAAEQAQNVLASGDVNDGKQLYVACQACHGAKGGGNKAMNAPSLVNQSPWYVKRQLMAFKEGRRGTHPDDVYGQQMAAIATTIADEAAVDSLVAYVDSLPDRAPEATLDGNVKKGADFYSMVCGSCHGPNAEGNELLDSPALAGVDDWYLARQFELFRKGIRGADDKYGRQMVMMAPALPTEEDVHNVVSYIQSLAE</sequence>
<evidence type="ECO:0000256" key="8">
    <source>
        <dbReference type="PIRSR" id="PIRSR000005-1"/>
    </source>
</evidence>
<feature type="binding site" description="covalent" evidence="8">
    <location>
        <position position="156"/>
    </location>
    <ligand>
        <name>heme c</name>
        <dbReference type="ChEBI" id="CHEBI:61717"/>
        <label>2</label>
    </ligand>
</feature>
<dbReference type="PROSITE" id="PS51007">
    <property type="entry name" value="CYTC"/>
    <property type="match status" value="2"/>
</dbReference>
<feature type="binding site" description="axial binding residue" evidence="9">
    <location>
        <position position="205"/>
    </location>
    <ligand>
        <name>heme c</name>
        <dbReference type="ChEBI" id="CHEBI:61717"/>
        <label>2</label>
    </ligand>
    <ligandPart>
        <name>Fe</name>
        <dbReference type="ChEBI" id="CHEBI:18248"/>
    </ligandPart>
</feature>
<dbReference type="GO" id="GO:0042597">
    <property type="term" value="C:periplasmic space"/>
    <property type="evidence" value="ECO:0007669"/>
    <property type="project" value="UniProtKB-SubCell"/>
</dbReference>
<dbReference type="AlphaFoldDB" id="A0A7W4W5J5"/>
<proteinExistence type="predicted"/>
<evidence type="ECO:0000256" key="9">
    <source>
        <dbReference type="PIRSR" id="PIRSR000005-2"/>
    </source>
</evidence>
<comment type="caution">
    <text evidence="12">The sequence shown here is derived from an EMBL/GenBank/DDBJ whole genome shotgun (WGS) entry which is preliminary data.</text>
</comment>
<dbReference type="InterPro" id="IPR050597">
    <property type="entry name" value="Cytochrome_c_Oxidase_Subunit"/>
</dbReference>
<dbReference type="Proteomes" id="UP000537130">
    <property type="component" value="Unassembled WGS sequence"/>
</dbReference>